<keyword evidence="4" id="KW-1185">Reference proteome</keyword>
<accession>A0AAD7EEQ2</accession>
<evidence type="ECO:0000256" key="2">
    <source>
        <dbReference type="SAM" id="Phobius"/>
    </source>
</evidence>
<dbReference type="AlphaFoldDB" id="A0AAD7EEQ2"/>
<feature type="transmembrane region" description="Helical" evidence="2">
    <location>
        <begin position="407"/>
        <end position="430"/>
    </location>
</feature>
<evidence type="ECO:0000313" key="4">
    <source>
        <dbReference type="Proteomes" id="UP001218218"/>
    </source>
</evidence>
<reference evidence="3" key="1">
    <citation type="submission" date="2023-03" db="EMBL/GenBank/DDBJ databases">
        <title>Massive genome expansion in bonnet fungi (Mycena s.s.) driven by repeated elements and novel gene families across ecological guilds.</title>
        <authorList>
            <consortium name="Lawrence Berkeley National Laboratory"/>
            <person name="Harder C.B."/>
            <person name="Miyauchi S."/>
            <person name="Viragh M."/>
            <person name="Kuo A."/>
            <person name="Thoen E."/>
            <person name="Andreopoulos B."/>
            <person name="Lu D."/>
            <person name="Skrede I."/>
            <person name="Drula E."/>
            <person name="Henrissat B."/>
            <person name="Morin E."/>
            <person name="Kohler A."/>
            <person name="Barry K."/>
            <person name="LaButti K."/>
            <person name="Morin E."/>
            <person name="Salamov A."/>
            <person name="Lipzen A."/>
            <person name="Mereny Z."/>
            <person name="Hegedus B."/>
            <person name="Baldrian P."/>
            <person name="Stursova M."/>
            <person name="Weitz H."/>
            <person name="Taylor A."/>
            <person name="Grigoriev I.V."/>
            <person name="Nagy L.G."/>
            <person name="Martin F."/>
            <person name="Kauserud H."/>
        </authorList>
    </citation>
    <scope>NUCLEOTIDE SEQUENCE</scope>
    <source>
        <strain evidence="3">CBHHK002</strain>
    </source>
</reference>
<dbReference type="Proteomes" id="UP001218218">
    <property type="component" value="Unassembled WGS sequence"/>
</dbReference>
<keyword evidence="2" id="KW-0812">Transmembrane</keyword>
<feature type="compositionally biased region" description="Basic and acidic residues" evidence="1">
    <location>
        <begin position="434"/>
        <end position="451"/>
    </location>
</feature>
<feature type="region of interest" description="Disordered" evidence="1">
    <location>
        <begin position="432"/>
        <end position="451"/>
    </location>
</feature>
<comment type="caution">
    <text evidence="3">The sequence shown here is derived from an EMBL/GenBank/DDBJ whole genome shotgun (WGS) entry which is preliminary data.</text>
</comment>
<evidence type="ECO:0000256" key="1">
    <source>
        <dbReference type="SAM" id="MobiDB-lite"/>
    </source>
</evidence>
<dbReference type="EMBL" id="JARIHO010000058">
    <property type="protein sequence ID" value="KAJ7318440.1"/>
    <property type="molecule type" value="Genomic_DNA"/>
</dbReference>
<name>A0AAD7EEQ2_9AGAR</name>
<protein>
    <submittedName>
        <fullName evidence="3">Uncharacterized protein</fullName>
    </submittedName>
</protein>
<gene>
    <name evidence="3" type="ORF">DFH08DRAFT_892546</name>
</gene>
<keyword evidence="2" id="KW-0472">Membrane</keyword>
<organism evidence="3 4">
    <name type="scientific">Mycena albidolilacea</name>
    <dbReference type="NCBI Taxonomy" id="1033008"/>
    <lineage>
        <taxon>Eukaryota</taxon>
        <taxon>Fungi</taxon>
        <taxon>Dikarya</taxon>
        <taxon>Basidiomycota</taxon>
        <taxon>Agaricomycotina</taxon>
        <taxon>Agaricomycetes</taxon>
        <taxon>Agaricomycetidae</taxon>
        <taxon>Agaricales</taxon>
        <taxon>Marasmiineae</taxon>
        <taxon>Mycenaceae</taxon>
        <taxon>Mycena</taxon>
    </lineage>
</organism>
<evidence type="ECO:0000313" key="3">
    <source>
        <dbReference type="EMBL" id="KAJ7318440.1"/>
    </source>
</evidence>
<keyword evidence="2" id="KW-1133">Transmembrane helix</keyword>
<feature type="transmembrane region" description="Helical" evidence="2">
    <location>
        <begin position="28"/>
        <end position="49"/>
    </location>
</feature>
<sequence length="531" mass="59060">MRLLQSIPSAIVSYRLGYSPKRPYPWRWTTPVVSCAFLLLAIVLAAINVPLSAYEIDQQFTYRPNDTLPPLPLSNLIPQIFQHQTGGFNPQLLSVGDRIQLNSSMFNFTIMQAFAQLNNTQPVSSFSYYNNLFSEGCDVSGLRAELALDPNGRKNSSSMVRADMKVTVTCLMPALFRLDWSEPLASTSLLLTVGLTPPRVDSWDHGVELVDFFAEWLISGVSNVTGISVYVEPCCNCGETTSTDAATSLEESPESWLPTQLPCSSLATRFMPIANGVWVSDREGNTGVFNGTTQDFFASVHLDDDDTTSTFNSFFQNSFQSLYHLIRLELGVILQNQIYASPEMYNLSILAVGSVAKRSRASTANATLMEEWMTSVSTFKDSDRTPVMPYLRPVPQLKALGSALTSVFVSTFAMLSVLWTIFSAIAGAYVSSHSDNDKPQKEKSGPHTERDLEKQTALLDEWDSTETSIFSHEEEHKGSQHTMLEHMKLAMEKNGIAMAEMQLSLSEMKVSWVRMRLLLRNHGILEEEDGA</sequence>
<proteinExistence type="predicted"/>